<gene>
    <name evidence="13" type="ORF">M0811_14452</name>
</gene>
<dbReference type="PANTHER" id="PTHR10953:SF6">
    <property type="entry name" value="NEDD8-ACTIVATING ENZYME E1 CATALYTIC SUBUNIT"/>
    <property type="match status" value="1"/>
</dbReference>
<keyword evidence="4 11" id="KW-0436">Ligase</keyword>
<evidence type="ECO:0000256" key="6">
    <source>
        <dbReference type="ARBA" id="ARBA00022786"/>
    </source>
</evidence>
<evidence type="ECO:0000256" key="2">
    <source>
        <dbReference type="ARBA" id="ARBA00006310"/>
    </source>
</evidence>
<dbReference type="GO" id="GO:0005634">
    <property type="term" value="C:nucleus"/>
    <property type="evidence" value="ECO:0007669"/>
    <property type="project" value="TreeGrafter"/>
</dbReference>
<dbReference type="Pfam" id="PF08825">
    <property type="entry name" value="E2_bind"/>
    <property type="match status" value="1"/>
</dbReference>
<dbReference type="InterPro" id="IPR030468">
    <property type="entry name" value="Uba3_N"/>
</dbReference>
<sequence length="423" mass="47947">MEVELNENERWEDLDHVLLRTSPLAGMGFTGEIQGKENLFNTTKILVLGAGGLGCEMLKDLALSGFRDIHVIDLDTIDLSNLNRQFLFQQQDIGKPKAEVASRFIMERVPGCKVTPHHCALETFDQEFYSQFQIVISGLDNIPARRWLNSMLVNIVAIDDDGNPDPKTIIPLIDGGSEGFKGQIRVMIPRFGSCFECQLDAFPPETKFPMCTIRNTPRNPEHCIEYAYAVQWPRDHENVKADGDNPAHIQEIYENALERAKSFNIEGVTYMKTQGMVKNIIPAIASTNAIIAAGCVNEAFKLITQASNYLNNFTIYNGVELYTYTFEYEKKPDCLVCGTSSVKYTGSKDMLLKDFIEFLKSDKNFKLVHPSIRKFREMIYMKNNPDTFANLEKKMGELFENGDELTLTDKAIPSVLRLKVFFN</sequence>
<dbReference type="InterPro" id="IPR023318">
    <property type="entry name" value="Ub_act_enz_dom_a_sf"/>
</dbReference>
<dbReference type="GO" id="GO:0019781">
    <property type="term" value="F:NEDD8 activating enzyme activity"/>
    <property type="evidence" value="ECO:0007669"/>
    <property type="project" value="UniProtKB-UniRule"/>
</dbReference>
<evidence type="ECO:0000256" key="9">
    <source>
        <dbReference type="ARBA" id="ARBA00024626"/>
    </source>
</evidence>
<dbReference type="Gene3D" id="3.10.290.20">
    <property type="entry name" value="Ubiquitin-like 2 activating enzyme e1b. Chain: B, domain 3"/>
    <property type="match status" value="1"/>
</dbReference>
<dbReference type="Gene3D" id="1.10.10.520">
    <property type="entry name" value="Ubiquitin activating enzymes (Uba3). Chain: B, domain 2"/>
    <property type="match status" value="1"/>
</dbReference>
<reference evidence="13" key="1">
    <citation type="submission" date="2022-10" db="EMBL/GenBank/DDBJ databases">
        <title>Novel sulphate-reducing endosymbionts in the free-living metamonad Anaeramoeba.</title>
        <authorList>
            <person name="Jerlstrom-Hultqvist J."/>
            <person name="Cepicka I."/>
            <person name="Gallot-Lavallee L."/>
            <person name="Salas-Leiva D."/>
            <person name="Curtis B.A."/>
            <person name="Zahonova K."/>
            <person name="Pipaliya S."/>
            <person name="Dacks J."/>
            <person name="Roger A.J."/>
        </authorList>
    </citation>
    <scope>NUCLEOTIDE SEQUENCE</scope>
    <source>
        <strain evidence="13">BMAN</strain>
    </source>
</reference>
<dbReference type="PROSITE" id="PS00865">
    <property type="entry name" value="UBIQUITIN_ACTIVAT_2"/>
    <property type="match status" value="1"/>
</dbReference>
<dbReference type="AlphaFoldDB" id="A0A9Q0LTA6"/>
<comment type="catalytic activity">
    <reaction evidence="9 11">
        <text>ATP + [NEDD8 protein] + [E1 NEDD8-activating enzyme]-L-cysteine = AMP + diphosphate + [E1 NEDD8-activating enzyme]-S-[NEDD8 protein]-yl-L-cysteine.</text>
        <dbReference type="EC" id="6.2.1.64"/>
    </reaction>
</comment>
<dbReference type="CDD" id="cd01488">
    <property type="entry name" value="Uba3_RUB"/>
    <property type="match status" value="1"/>
</dbReference>
<comment type="caution">
    <text evidence="13">The sequence shown here is derived from an EMBL/GenBank/DDBJ whole genome shotgun (WGS) entry which is preliminary data.</text>
</comment>
<name>A0A9Q0LTA6_ANAIG</name>
<proteinExistence type="inferred from homology"/>
<dbReference type="GO" id="GO:0005737">
    <property type="term" value="C:cytoplasm"/>
    <property type="evidence" value="ECO:0007669"/>
    <property type="project" value="TreeGrafter"/>
</dbReference>
<evidence type="ECO:0000259" key="12">
    <source>
        <dbReference type="SMART" id="SM01181"/>
    </source>
</evidence>
<dbReference type="InterPro" id="IPR033127">
    <property type="entry name" value="UBQ-activ_enz_E1_Cys_AS"/>
</dbReference>
<feature type="active site" description="Glycyl thioester intermediate" evidence="10">
    <location>
        <position position="211"/>
    </location>
</feature>
<dbReference type="Proteomes" id="UP001149090">
    <property type="component" value="Unassembled WGS sequence"/>
</dbReference>
<dbReference type="EMBL" id="JAPDFW010000028">
    <property type="protein sequence ID" value="KAJ5079536.1"/>
    <property type="molecule type" value="Genomic_DNA"/>
</dbReference>
<evidence type="ECO:0000256" key="11">
    <source>
        <dbReference type="RuleBase" id="RU368009"/>
    </source>
</evidence>
<keyword evidence="5 11" id="KW-0547">Nucleotide-binding</keyword>
<dbReference type="PANTHER" id="PTHR10953">
    <property type="entry name" value="UBIQUITIN-ACTIVATING ENZYME E1"/>
    <property type="match status" value="1"/>
</dbReference>
<evidence type="ECO:0000256" key="7">
    <source>
        <dbReference type="ARBA" id="ARBA00022840"/>
    </source>
</evidence>
<evidence type="ECO:0000256" key="3">
    <source>
        <dbReference type="ARBA" id="ARBA00015203"/>
    </source>
</evidence>
<comment type="pathway">
    <text evidence="1 11">Protein modification; protein neddylation.</text>
</comment>
<feature type="domain" description="E2 binding" evidence="12">
    <location>
        <begin position="344"/>
        <end position="423"/>
    </location>
</feature>
<evidence type="ECO:0000313" key="13">
    <source>
        <dbReference type="EMBL" id="KAJ5079536.1"/>
    </source>
</evidence>
<dbReference type="Gene3D" id="3.40.50.720">
    <property type="entry name" value="NAD(P)-binding Rossmann-like Domain"/>
    <property type="match status" value="1"/>
</dbReference>
<dbReference type="FunFam" id="1.10.10.520:FF:000001">
    <property type="entry name" value="NEDD8-activating enzyme E1 catalytic subunit"/>
    <property type="match status" value="1"/>
</dbReference>
<dbReference type="OrthoDB" id="10255449at2759"/>
<dbReference type="InterPro" id="IPR000594">
    <property type="entry name" value="ThiF_NAD_FAD-bd"/>
</dbReference>
<dbReference type="GO" id="GO:0045116">
    <property type="term" value="P:protein neddylation"/>
    <property type="evidence" value="ECO:0007669"/>
    <property type="project" value="UniProtKB-UniRule"/>
</dbReference>
<dbReference type="OMA" id="PYLENYM"/>
<dbReference type="GO" id="GO:0005524">
    <property type="term" value="F:ATP binding"/>
    <property type="evidence" value="ECO:0007669"/>
    <property type="project" value="UniProtKB-UniRule"/>
</dbReference>
<dbReference type="SUPFAM" id="SSF69572">
    <property type="entry name" value="Activating enzymes of the ubiquitin-like proteins"/>
    <property type="match status" value="1"/>
</dbReference>
<evidence type="ECO:0000256" key="5">
    <source>
        <dbReference type="ARBA" id="ARBA00022741"/>
    </source>
</evidence>
<keyword evidence="7 11" id="KW-0067">ATP-binding</keyword>
<protein>
    <recommendedName>
        <fullName evidence="3 11">NEDD8-activating enzyme E1 catalytic subunit</fullName>
        <ecNumber evidence="8 11">6.2.1.64</ecNumber>
    </recommendedName>
</protein>
<comment type="function">
    <text evidence="11">Catalytic subunit of the dimeric E1 enzyme, which activates NEDD8.</text>
</comment>
<dbReference type="EC" id="6.2.1.64" evidence="8 11"/>
<evidence type="ECO:0000256" key="4">
    <source>
        <dbReference type="ARBA" id="ARBA00022598"/>
    </source>
</evidence>
<evidence type="ECO:0000256" key="1">
    <source>
        <dbReference type="ARBA" id="ARBA00005032"/>
    </source>
</evidence>
<organism evidence="13 14">
    <name type="scientific">Anaeramoeba ignava</name>
    <name type="common">Anaerobic marine amoeba</name>
    <dbReference type="NCBI Taxonomy" id="1746090"/>
    <lineage>
        <taxon>Eukaryota</taxon>
        <taxon>Metamonada</taxon>
        <taxon>Anaeramoebidae</taxon>
        <taxon>Anaeramoeba</taxon>
    </lineage>
</organism>
<dbReference type="InterPro" id="IPR035985">
    <property type="entry name" value="Ubiquitin-activating_enz"/>
</dbReference>
<accession>A0A9Q0LTA6</accession>
<dbReference type="InterPro" id="IPR045886">
    <property type="entry name" value="ThiF/MoeB/HesA"/>
</dbReference>
<dbReference type="InterPro" id="IPR014929">
    <property type="entry name" value="E2-binding"/>
</dbReference>
<dbReference type="SMART" id="SM01181">
    <property type="entry name" value="E2_bind"/>
    <property type="match status" value="1"/>
</dbReference>
<comment type="similarity">
    <text evidence="2 11">Belongs to the ubiquitin-activating E1 family. UBA3 subfamily.</text>
</comment>
<evidence type="ECO:0000256" key="8">
    <source>
        <dbReference type="ARBA" id="ARBA00023624"/>
    </source>
</evidence>
<evidence type="ECO:0000256" key="10">
    <source>
        <dbReference type="PROSITE-ProRule" id="PRU10132"/>
    </source>
</evidence>
<keyword evidence="6 11" id="KW-0833">Ubl conjugation pathway</keyword>
<keyword evidence="14" id="KW-1185">Reference proteome</keyword>
<evidence type="ECO:0000313" key="14">
    <source>
        <dbReference type="Proteomes" id="UP001149090"/>
    </source>
</evidence>
<dbReference type="Pfam" id="PF00899">
    <property type="entry name" value="ThiF"/>
    <property type="match status" value="1"/>
</dbReference>